<sequence length="717" mass="80929">MDRRTFNKLAGLATMGMLAADVDLSAAQAAAIAGEVVLENDEFLVAFDRDSGALTRMEHKPTHWNVERRPALGVSFRMLVPIPGRRANFVLGQKQKAASVEKVSDNQVRLQWKDLQSEHGGVLPVIFTATVTLQGGKLSFDATLENNSPYWVETVDYPYFGDLNPPAKDSTVSARTMWYGNLGDDEIYPNFGNEKGYWGVDFPTKTFGSHRSLFCLLQAQTEGIYIEMSDPSLPYYLEYAFEQHPGVVHGAVVPQTDEFSGFPVHLDFRLCHFVFARPNSQMKFAPIVMRGYKGDWHSGVDVYREWRNTWFKKPHLPEWARDVHSWTMLRMNTPEEDYTISYKRFVEYGEEYARYGVKAVQLIGWNIGGQDRDDPSQDTDPNLGTWQEFHDSIAKVQSLGVNVILFAKLNWADLTTKWYQDELYKYEAKDPYGIRYEQGGYNYLTPTQLAGINTRRRAVMDFADPAYRAIALKEFEKILALGSTGWLWDEICHHSGAIYNFAPDHGYVPPGYIYAGDLPLSEQLRGAADKISPDFLFGGEGPQDWLMQFFPVNEAGVSGTPICQYLDTTHSVMIAGVSGFDDREQLNNILVNRCVIQYEPFLYKGHLHDFPLTMAYGQKIDDLRRKYKAYLWDGAFRDTLGADVKSNGHHRYSVFLAENGKRAVIIVNSSSSDAITAEVRLPNPGRLIVATPEQPDGQPTTGTVQIPARSAAVIIEL</sequence>
<name>A0A2N9L3E4_9BACT</name>
<gene>
    <name evidence="2" type="ORF">SBA5_1100027</name>
</gene>
<evidence type="ECO:0000259" key="1">
    <source>
        <dbReference type="Pfam" id="PF19773"/>
    </source>
</evidence>
<evidence type="ECO:0000313" key="3">
    <source>
        <dbReference type="Proteomes" id="UP000239735"/>
    </source>
</evidence>
<dbReference type="EMBL" id="OKRB01000014">
    <property type="protein sequence ID" value="SPE17847.1"/>
    <property type="molecule type" value="Genomic_DNA"/>
</dbReference>
<evidence type="ECO:0000313" key="2">
    <source>
        <dbReference type="EMBL" id="SPE17847.1"/>
    </source>
</evidence>
<organism evidence="2 3">
    <name type="scientific">Candidatus Sulfuritelmatomonas gaucii</name>
    <dbReference type="NCBI Taxonomy" id="2043161"/>
    <lineage>
        <taxon>Bacteria</taxon>
        <taxon>Pseudomonadati</taxon>
        <taxon>Acidobacteriota</taxon>
        <taxon>Terriglobia</taxon>
        <taxon>Terriglobales</taxon>
        <taxon>Acidobacteriaceae</taxon>
        <taxon>Candidatus Sulfuritelmatomonas</taxon>
    </lineage>
</organism>
<dbReference type="OrthoDB" id="1097392at2"/>
<protein>
    <recommendedName>
        <fullName evidence="1">DUF6259 domain-containing protein</fullName>
    </recommendedName>
</protein>
<dbReference type="InterPro" id="IPR046226">
    <property type="entry name" value="DUF6259"/>
</dbReference>
<reference evidence="3" key="1">
    <citation type="submission" date="2018-02" db="EMBL/GenBank/DDBJ databases">
        <authorList>
            <person name="Hausmann B."/>
        </authorList>
    </citation>
    <scope>NUCLEOTIDE SEQUENCE [LARGE SCALE GENOMIC DNA]</scope>
    <source>
        <strain evidence="3">Peat soil MAG SbA5</strain>
    </source>
</reference>
<dbReference type="Pfam" id="PF19773">
    <property type="entry name" value="DUF6259"/>
    <property type="match status" value="1"/>
</dbReference>
<dbReference type="Proteomes" id="UP000239735">
    <property type="component" value="Unassembled WGS sequence"/>
</dbReference>
<dbReference type="AlphaFoldDB" id="A0A2N9L3E4"/>
<feature type="domain" description="DUF6259" evidence="1">
    <location>
        <begin position="287"/>
        <end position="508"/>
    </location>
</feature>
<dbReference type="InterPro" id="IPR017853">
    <property type="entry name" value="GH"/>
</dbReference>
<accession>A0A2N9L3E4</accession>
<dbReference type="SUPFAM" id="SSF51445">
    <property type="entry name" value="(Trans)glycosidases"/>
    <property type="match status" value="1"/>
</dbReference>
<proteinExistence type="predicted"/>